<reference evidence="3" key="1">
    <citation type="submission" date="2010-08" db="EMBL/GenBank/DDBJ databases">
        <authorList>
            <consortium name="Caenorhabditis japonica Sequencing Consortium"/>
            <person name="Wilson R.K."/>
        </authorList>
    </citation>
    <scope>NUCLEOTIDE SEQUENCE [LARGE SCALE GENOMIC DNA]</scope>
    <source>
        <strain evidence="3">DF5081</strain>
    </source>
</reference>
<reference evidence="2" key="2">
    <citation type="submission" date="2022-06" db="UniProtKB">
        <authorList>
            <consortium name="EnsemblMetazoa"/>
        </authorList>
    </citation>
    <scope>IDENTIFICATION</scope>
    <source>
        <strain evidence="2">DF5081</strain>
    </source>
</reference>
<dbReference type="Proteomes" id="UP000005237">
    <property type="component" value="Unassembled WGS sequence"/>
</dbReference>
<sequence>MEESEDDYMRRVEGYLLRMKLKNESNETTELLDGEEITSEVVMENPFRRKRMEMIDKGVKVVEPQASQPAKPLPCKPAPKLLLPPHREKYPSTSKNEQRQSGQDREVQMKNSETQEEEDDEQSTWVESSSLRPFPTGGTTELFTPSETSEFPIMFPELRREPLVPPKPNTQNAKERARVRLPPRVVRTDSASRIMVQCRTVRSASSTRTSPIPSLLDLKTIPPEKYQTKDPQPPLREIDSAAAPSQQKPTEQPAIVEKVRNPPDIERNENRPPMPRSILVRREGDIPADQLARNNLEKSKQKELNLYELTPESVEKMTDAQQSAVLDALWDGRPSEKFKEHYPFMAEGVITRDSDVKDQLRVYSARLGKVMIPDTRKNTAHDYVYFLVLRPGQFLSYFFQTHPRNLISTKFPTAHRIVMRGYAVMAHPNERNKSESRWICWNDQMGMMQVLSGAARISLRKMPFWDKQLDVVTVHASFENNRYVVTTLCALTNDLEKKSHFPEETFLIQDAVFQDEEDSDFVFYSKSLNLCVFVKRLLAEGVDIDHNRSYQIVAAPTFPLSTRCVFRGILIIRDQSFWTSEREWIKDRLLEKTRIYEEDARINV</sequence>
<keyword evidence="3" id="KW-1185">Reference proteome</keyword>
<dbReference type="AlphaFoldDB" id="A0A8R1DPR5"/>
<evidence type="ECO:0000313" key="2">
    <source>
        <dbReference type="EnsemblMetazoa" id="CJA07716.1"/>
    </source>
</evidence>
<evidence type="ECO:0000256" key="1">
    <source>
        <dbReference type="SAM" id="MobiDB-lite"/>
    </source>
</evidence>
<dbReference type="EnsemblMetazoa" id="CJA07716.1">
    <property type="protein sequence ID" value="CJA07716.1"/>
    <property type="gene ID" value="WBGene00126920"/>
</dbReference>
<evidence type="ECO:0000313" key="3">
    <source>
        <dbReference type="Proteomes" id="UP000005237"/>
    </source>
</evidence>
<feature type="compositionally biased region" description="Basic and acidic residues" evidence="1">
    <location>
        <begin position="85"/>
        <end position="108"/>
    </location>
</feature>
<feature type="compositionally biased region" description="Polar residues" evidence="1">
    <location>
        <begin position="125"/>
        <end position="149"/>
    </location>
</feature>
<name>A0A8R1DPR5_CAEJA</name>
<protein>
    <submittedName>
        <fullName evidence="2">Uncharacterized protein</fullName>
    </submittedName>
</protein>
<feature type="region of interest" description="Disordered" evidence="1">
    <location>
        <begin position="60"/>
        <end position="179"/>
    </location>
</feature>
<feature type="region of interest" description="Disordered" evidence="1">
    <location>
        <begin position="202"/>
        <end position="255"/>
    </location>
</feature>
<accession>A0A8R1DPR5</accession>
<organism evidence="2 3">
    <name type="scientific">Caenorhabditis japonica</name>
    <dbReference type="NCBI Taxonomy" id="281687"/>
    <lineage>
        <taxon>Eukaryota</taxon>
        <taxon>Metazoa</taxon>
        <taxon>Ecdysozoa</taxon>
        <taxon>Nematoda</taxon>
        <taxon>Chromadorea</taxon>
        <taxon>Rhabditida</taxon>
        <taxon>Rhabditina</taxon>
        <taxon>Rhabditomorpha</taxon>
        <taxon>Rhabditoidea</taxon>
        <taxon>Rhabditidae</taxon>
        <taxon>Peloderinae</taxon>
        <taxon>Caenorhabditis</taxon>
    </lineage>
</organism>
<proteinExistence type="predicted"/>